<dbReference type="AlphaFoldDB" id="A0A437MF43"/>
<organism evidence="2 3">
    <name type="scientific">Rhodovarius crocodyli</name>
    <dbReference type="NCBI Taxonomy" id="1979269"/>
    <lineage>
        <taxon>Bacteria</taxon>
        <taxon>Pseudomonadati</taxon>
        <taxon>Pseudomonadota</taxon>
        <taxon>Alphaproteobacteria</taxon>
        <taxon>Acetobacterales</taxon>
        <taxon>Roseomonadaceae</taxon>
        <taxon>Rhodovarius</taxon>
    </lineage>
</organism>
<comment type="caution">
    <text evidence="2">The sequence shown here is derived from an EMBL/GenBank/DDBJ whole genome shotgun (WGS) entry which is preliminary data.</text>
</comment>
<dbReference type="EMBL" id="SACL01000004">
    <property type="protein sequence ID" value="RVT96236.1"/>
    <property type="molecule type" value="Genomic_DNA"/>
</dbReference>
<feature type="compositionally biased region" description="Basic and acidic residues" evidence="1">
    <location>
        <begin position="48"/>
        <end position="57"/>
    </location>
</feature>
<sequence length="238" mass="24018">MNMARMGVATMTTAGAVLEAGGQELPEDVQQMLSQIAEAGALITTHADHLAQLHAAEEGEDEGEGEDSELEPEDGAGEGEDEGAPTGEKEPPAKGDEGDGDKPGAEADAKPGSAPPTGKEGDEGKKKPKAREPEMALAAKTGELAKTAAAFLAKARPAAAPAPAPAPVLQAPPVLPANAPAARVVPVSKAADGGGEPLAKTANEKTLEELAKMSPTERERAAVFLALRAPPIELPAAN</sequence>
<feature type="compositionally biased region" description="Basic and acidic residues" evidence="1">
    <location>
        <begin position="87"/>
        <end position="109"/>
    </location>
</feature>
<proteinExistence type="predicted"/>
<evidence type="ECO:0000313" key="3">
    <source>
        <dbReference type="Proteomes" id="UP000282957"/>
    </source>
</evidence>
<evidence type="ECO:0000256" key="1">
    <source>
        <dbReference type="SAM" id="MobiDB-lite"/>
    </source>
</evidence>
<feature type="compositionally biased region" description="Acidic residues" evidence="1">
    <location>
        <begin position="58"/>
        <end position="83"/>
    </location>
</feature>
<protein>
    <submittedName>
        <fullName evidence="2">Uncharacterized protein</fullName>
    </submittedName>
</protein>
<feature type="compositionally biased region" description="Basic and acidic residues" evidence="1">
    <location>
        <begin position="119"/>
        <end position="134"/>
    </location>
</feature>
<feature type="region of interest" description="Disordered" evidence="1">
    <location>
        <begin position="48"/>
        <end position="140"/>
    </location>
</feature>
<keyword evidence="3" id="KW-1185">Reference proteome</keyword>
<evidence type="ECO:0000313" key="2">
    <source>
        <dbReference type="EMBL" id="RVT96236.1"/>
    </source>
</evidence>
<accession>A0A437MF43</accession>
<reference evidence="2 3" key="1">
    <citation type="submission" date="2019-01" db="EMBL/GenBank/DDBJ databases">
        <authorList>
            <person name="Chen W.-M."/>
        </authorList>
    </citation>
    <scope>NUCLEOTIDE SEQUENCE [LARGE SCALE GENOMIC DNA]</scope>
    <source>
        <strain evidence="2 3">CCP-6</strain>
    </source>
</reference>
<name>A0A437MF43_9PROT</name>
<dbReference type="Proteomes" id="UP000282957">
    <property type="component" value="Unassembled WGS sequence"/>
</dbReference>
<gene>
    <name evidence="2" type="ORF">EOD42_14075</name>
</gene>